<evidence type="ECO:0000313" key="8">
    <source>
        <dbReference type="Proteomes" id="UP001181693"/>
    </source>
</evidence>
<dbReference type="InterPro" id="IPR027417">
    <property type="entry name" value="P-loop_NTPase"/>
</dbReference>
<evidence type="ECO:0000256" key="2">
    <source>
        <dbReference type="ARBA" id="ARBA00022490"/>
    </source>
</evidence>
<evidence type="ECO:0000256" key="3">
    <source>
        <dbReference type="ARBA" id="ARBA00022737"/>
    </source>
</evidence>
<dbReference type="InterPro" id="IPR041267">
    <property type="entry name" value="NLRP_HD2"/>
</dbReference>
<dbReference type="Proteomes" id="UP001181693">
    <property type="component" value="Unassembled WGS sequence"/>
</dbReference>
<gene>
    <name evidence="7" type="ORF">GDO54_005966</name>
</gene>
<dbReference type="PANTHER" id="PTHR45690:SF19">
    <property type="entry name" value="NACHT, LRR AND PYD DOMAINS-CONTAINING PROTEIN 3"/>
    <property type="match status" value="1"/>
</dbReference>
<keyword evidence="8" id="KW-1185">Reference proteome</keyword>
<evidence type="ECO:0000259" key="6">
    <source>
        <dbReference type="PROSITE" id="PS50837"/>
    </source>
</evidence>
<dbReference type="InterPro" id="IPR050637">
    <property type="entry name" value="NLRP_innate_immun_reg"/>
</dbReference>
<evidence type="ECO:0000313" key="7">
    <source>
        <dbReference type="EMBL" id="DBA29915.1"/>
    </source>
</evidence>
<keyword evidence="4" id="KW-0832">Ubl conjugation</keyword>
<dbReference type="EMBL" id="DYDO01000002">
    <property type="protein sequence ID" value="DBA29915.1"/>
    <property type="molecule type" value="Genomic_DNA"/>
</dbReference>
<dbReference type="Pfam" id="PF05729">
    <property type="entry name" value="NACHT"/>
    <property type="match status" value="1"/>
</dbReference>
<accession>A0AAV3AXP8</accession>
<reference evidence="7" key="1">
    <citation type="thesis" date="2020" institute="ProQuest LLC" country="789 East Eisenhower Parkway, Ann Arbor, MI, USA">
        <title>Comparative Genomics and Chromosome Evolution.</title>
        <authorList>
            <person name="Mudd A.B."/>
        </authorList>
    </citation>
    <scope>NUCLEOTIDE SEQUENCE</scope>
    <source>
        <strain evidence="7">1538</strain>
        <tissue evidence="7">Blood</tissue>
    </source>
</reference>
<protein>
    <recommendedName>
        <fullName evidence="6">NACHT domain-containing protein</fullName>
    </recommendedName>
</protein>
<evidence type="ECO:0000256" key="4">
    <source>
        <dbReference type="ARBA" id="ARBA00022843"/>
    </source>
</evidence>
<dbReference type="PROSITE" id="PS50837">
    <property type="entry name" value="NACHT"/>
    <property type="match status" value="1"/>
</dbReference>
<dbReference type="SUPFAM" id="SSF52540">
    <property type="entry name" value="P-loop containing nucleoside triphosphate hydrolases"/>
    <property type="match status" value="1"/>
</dbReference>
<feature type="domain" description="NACHT" evidence="6">
    <location>
        <begin position="38"/>
        <end position="169"/>
    </location>
</feature>
<comment type="caution">
    <text evidence="7">The sequence shown here is derived from an EMBL/GenBank/DDBJ whole genome shotgun (WGS) entry which is preliminary data.</text>
</comment>
<dbReference type="InterPro" id="IPR007111">
    <property type="entry name" value="NACHT_NTPase"/>
</dbReference>
<dbReference type="Gene3D" id="3.40.50.300">
    <property type="entry name" value="P-loop containing nucleotide triphosphate hydrolases"/>
    <property type="match status" value="1"/>
</dbReference>
<keyword evidence="2" id="KW-0963">Cytoplasm</keyword>
<sequence>METGAKHEECLKETETKLEYISLNRIFRWSQRSQCIPHVVIVSGVPGIGKTTMMQKFVNDWANGKLYQRFAFVFPFKFRELNKMAEVSLEKLILHQYPHLEEQLSNILEHPEWLLFIFDGLDESIHQMDFKSNRLCSCTKDQKHFGAIVVSLVKQRLLPGCSIMITSRPTKLVSMDVSSIQRITEIMGFLHSDRKIYFSNVFADEELSKKAFKYVQENPMLYTFCYIPSYCWIVCTVLSLCFRAEPTNNDRLMKSLPKTVTQLFAIYVSNILTNHSSKQNDFPSIRNLLTSFGWMAEFGVMNHMIVFDERHLRSFNVGNNDHHFSCFMLESGQHPHVDYTFLHLTIQEFLAALVHFIHYDSGKLQESLDKAKSFEDGRAEMFLRFLCGLSDSTTRSILKPHLYYLSIEASNNVINWLQKKIAEEQRDKKELLNSFYCLYESRNKALALQCIGSINDAVFSFVHLNPLDCSVLSFILETRGETEELNLGSCNIQDDGLKNLVPALHTIKNLRYNKK</sequence>
<dbReference type="AlphaFoldDB" id="A0AAV3AXP8"/>
<evidence type="ECO:0000256" key="5">
    <source>
        <dbReference type="ARBA" id="ARBA00023198"/>
    </source>
</evidence>
<dbReference type="SUPFAM" id="SSF52047">
    <property type="entry name" value="RNI-like"/>
    <property type="match status" value="1"/>
</dbReference>
<keyword evidence="3" id="KW-0677">Repeat</keyword>
<evidence type="ECO:0000256" key="1">
    <source>
        <dbReference type="ARBA" id="ARBA00004496"/>
    </source>
</evidence>
<dbReference type="GO" id="GO:0005737">
    <property type="term" value="C:cytoplasm"/>
    <property type="evidence" value="ECO:0007669"/>
    <property type="project" value="UniProtKB-SubCell"/>
</dbReference>
<proteinExistence type="predicted"/>
<keyword evidence="5" id="KW-0395">Inflammatory response</keyword>
<comment type="subcellular location">
    <subcellularLocation>
        <location evidence="1">Cytoplasm</location>
    </subcellularLocation>
</comment>
<name>A0AAV3AXP8_PYXAD</name>
<dbReference type="Pfam" id="PF17776">
    <property type="entry name" value="NLRC4_HD2"/>
    <property type="match status" value="1"/>
</dbReference>
<dbReference type="PANTHER" id="PTHR45690">
    <property type="entry name" value="NACHT, LRR AND PYD DOMAINS-CONTAINING PROTEIN 12"/>
    <property type="match status" value="1"/>
</dbReference>
<organism evidence="7 8">
    <name type="scientific">Pyxicephalus adspersus</name>
    <name type="common">African bullfrog</name>
    <dbReference type="NCBI Taxonomy" id="30357"/>
    <lineage>
        <taxon>Eukaryota</taxon>
        <taxon>Metazoa</taxon>
        <taxon>Chordata</taxon>
        <taxon>Craniata</taxon>
        <taxon>Vertebrata</taxon>
        <taxon>Euteleostomi</taxon>
        <taxon>Amphibia</taxon>
        <taxon>Batrachia</taxon>
        <taxon>Anura</taxon>
        <taxon>Neobatrachia</taxon>
        <taxon>Ranoidea</taxon>
        <taxon>Pyxicephalidae</taxon>
        <taxon>Pyxicephalinae</taxon>
        <taxon>Pyxicephalus</taxon>
    </lineage>
</organism>